<name>A0A6A2ZKN4_HIBSY</name>
<dbReference type="EMBL" id="VEPZ02001133">
    <property type="protein sequence ID" value="KAE8692531.1"/>
    <property type="molecule type" value="Genomic_DNA"/>
</dbReference>
<accession>A0A6A2ZKN4</accession>
<gene>
    <name evidence="1" type="ORF">F3Y22_tig00110833pilonHSYRG00239</name>
</gene>
<comment type="caution">
    <text evidence="1">The sequence shown here is derived from an EMBL/GenBank/DDBJ whole genome shotgun (WGS) entry which is preliminary data.</text>
</comment>
<reference evidence="1" key="1">
    <citation type="submission" date="2019-09" db="EMBL/GenBank/DDBJ databases">
        <title>Draft genome information of white flower Hibiscus syriacus.</title>
        <authorList>
            <person name="Kim Y.-M."/>
        </authorList>
    </citation>
    <scope>NUCLEOTIDE SEQUENCE [LARGE SCALE GENOMIC DNA]</scope>
    <source>
        <strain evidence="1">YM2019G1</strain>
    </source>
</reference>
<proteinExistence type="predicted"/>
<protein>
    <submittedName>
        <fullName evidence="1">Uncharacterized protein</fullName>
    </submittedName>
</protein>
<dbReference type="Proteomes" id="UP000436088">
    <property type="component" value="Unassembled WGS sequence"/>
</dbReference>
<evidence type="ECO:0000313" key="1">
    <source>
        <dbReference type="EMBL" id="KAE8692531.1"/>
    </source>
</evidence>
<sequence>MVLEDDDRSFLKKAADLEAAKLDSNLAPPS</sequence>
<evidence type="ECO:0000313" key="2">
    <source>
        <dbReference type="Proteomes" id="UP000436088"/>
    </source>
</evidence>
<keyword evidence="2" id="KW-1185">Reference proteome</keyword>
<dbReference type="AlphaFoldDB" id="A0A6A2ZKN4"/>
<organism evidence="1 2">
    <name type="scientific">Hibiscus syriacus</name>
    <name type="common">Rose of Sharon</name>
    <dbReference type="NCBI Taxonomy" id="106335"/>
    <lineage>
        <taxon>Eukaryota</taxon>
        <taxon>Viridiplantae</taxon>
        <taxon>Streptophyta</taxon>
        <taxon>Embryophyta</taxon>
        <taxon>Tracheophyta</taxon>
        <taxon>Spermatophyta</taxon>
        <taxon>Magnoliopsida</taxon>
        <taxon>eudicotyledons</taxon>
        <taxon>Gunneridae</taxon>
        <taxon>Pentapetalae</taxon>
        <taxon>rosids</taxon>
        <taxon>malvids</taxon>
        <taxon>Malvales</taxon>
        <taxon>Malvaceae</taxon>
        <taxon>Malvoideae</taxon>
        <taxon>Hibiscus</taxon>
    </lineage>
</organism>